<dbReference type="EMBL" id="SDRB02011698">
    <property type="protein sequence ID" value="THG00357.1"/>
    <property type="molecule type" value="Genomic_DNA"/>
</dbReference>
<sequence>MGSILLIPMDFVRPCLGQSSMASQTDLKSIGTMSSVFGGISVAPGFMLIGQCIRNRSSLEVMKSSSRDLTKPSSCAQSQNRHFLARIESNFWDARQSHFWVVTPEMVDLYLRLRFETVDGLILDWAQELGLVKSRDELFITSKLWGTDCHPQLVLPTLQKTLRELKLEYLDLFLIHWPISMKPGATEIPPKTEDIVPMDFKSVWEAMEDCPRQGLTKSIGISRIEPILATKEAERLL</sequence>
<dbReference type="InterPro" id="IPR020471">
    <property type="entry name" value="AKR"/>
</dbReference>
<protein>
    <recommendedName>
        <fullName evidence="1">NADP-dependent oxidoreductase domain-containing protein</fullName>
    </recommendedName>
</protein>
<feature type="domain" description="NADP-dependent oxidoreductase" evidence="1">
    <location>
        <begin position="132"/>
        <end position="225"/>
    </location>
</feature>
<name>A0A4V3WKD5_CAMSN</name>
<evidence type="ECO:0000313" key="3">
    <source>
        <dbReference type="Proteomes" id="UP000306102"/>
    </source>
</evidence>
<dbReference type="STRING" id="542762.A0A4V3WKD5"/>
<dbReference type="AlphaFoldDB" id="A0A4V3WKD5"/>
<accession>A0A4V3WKD5</accession>
<dbReference type="Gene3D" id="3.20.20.100">
    <property type="entry name" value="NADP-dependent oxidoreductase domain"/>
    <property type="match status" value="1"/>
</dbReference>
<evidence type="ECO:0000313" key="2">
    <source>
        <dbReference type="EMBL" id="THG00357.1"/>
    </source>
</evidence>
<proteinExistence type="predicted"/>
<dbReference type="SUPFAM" id="SSF51430">
    <property type="entry name" value="NAD(P)-linked oxidoreductase"/>
    <property type="match status" value="1"/>
</dbReference>
<dbReference type="GO" id="GO:0016491">
    <property type="term" value="F:oxidoreductase activity"/>
    <property type="evidence" value="ECO:0007669"/>
    <property type="project" value="InterPro"/>
</dbReference>
<gene>
    <name evidence="2" type="ORF">TEA_000547</name>
</gene>
<dbReference type="InterPro" id="IPR023210">
    <property type="entry name" value="NADP_OxRdtase_dom"/>
</dbReference>
<dbReference type="PRINTS" id="PR00069">
    <property type="entry name" value="ALDKETRDTASE"/>
</dbReference>
<evidence type="ECO:0000259" key="1">
    <source>
        <dbReference type="Pfam" id="PF00248"/>
    </source>
</evidence>
<reference evidence="2 3" key="1">
    <citation type="journal article" date="2018" name="Proc. Natl. Acad. Sci. U.S.A.">
        <title>Draft genome sequence of Camellia sinensis var. sinensis provides insights into the evolution of the tea genome and tea quality.</title>
        <authorList>
            <person name="Wei C."/>
            <person name="Yang H."/>
            <person name="Wang S."/>
            <person name="Zhao J."/>
            <person name="Liu C."/>
            <person name="Gao L."/>
            <person name="Xia E."/>
            <person name="Lu Y."/>
            <person name="Tai Y."/>
            <person name="She G."/>
            <person name="Sun J."/>
            <person name="Cao H."/>
            <person name="Tong W."/>
            <person name="Gao Q."/>
            <person name="Li Y."/>
            <person name="Deng W."/>
            <person name="Jiang X."/>
            <person name="Wang W."/>
            <person name="Chen Q."/>
            <person name="Zhang S."/>
            <person name="Li H."/>
            <person name="Wu J."/>
            <person name="Wang P."/>
            <person name="Li P."/>
            <person name="Shi C."/>
            <person name="Zheng F."/>
            <person name="Jian J."/>
            <person name="Huang B."/>
            <person name="Shan D."/>
            <person name="Shi M."/>
            <person name="Fang C."/>
            <person name="Yue Y."/>
            <person name="Li F."/>
            <person name="Li D."/>
            <person name="Wei S."/>
            <person name="Han B."/>
            <person name="Jiang C."/>
            <person name="Yin Y."/>
            <person name="Xia T."/>
            <person name="Zhang Z."/>
            <person name="Bennetzen J.L."/>
            <person name="Zhao S."/>
            <person name="Wan X."/>
        </authorList>
    </citation>
    <scope>NUCLEOTIDE SEQUENCE [LARGE SCALE GENOMIC DNA]</scope>
    <source>
        <strain evidence="3">cv. Shuchazao</strain>
        <tissue evidence="2">Leaf</tissue>
    </source>
</reference>
<comment type="caution">
    <text evidence="2">The sequence shown here is derived from an EMBL/GenBank/DDBJ whole genome shotgun (WGS) entry which is preliminary data.</text>
</comment>
<dbReference type="InterPro" id="IPR036812">
    <property type="entry name" value="NAD(P)_OxRdtase_dom_sf"/>
</dbReference>
<dbReference type="PANTHER" id="PTHR11732">
    <property type="entry name" value="ALDO/KETO REDUCTASE"/>
    <property type="match status" value="1"/>
</dbReference>
<keyword evidence="3" id="KW-1185">Reference proteome</keyword>
<dbReference type="Proteomes" id="UP000306102">
    <property type="component" value="Unassembled WGS sequence"/>
</dbReference>
<organism evidence="2 3">
    <name type="scientific">Camellia sinensis var. sinensis</name>
    <name type="common">China tea</name>
    <dbReference type="NCBI Taxonomy" id="542762"/>
    <lineage>
        <taxon>Eukaryota</taxon>
        <taxon>Viridiplantae</taxon>
        <taxon>Streptophyta</taxon>
        <taxon>Embryophyta</taxon>
        <taxon>Tracheophyta</taxon>
        <taxon>Spermatophyta</taxon>
        <taxon>Magnoliopsida</taxon>
        <taxon>eudicotyledons</taxon>
        <taxon>Gunneridae</taxon>
        <taxon>Pentapetalae</taxon>
        <taxon>asterids</taxon>
        <taxon>Ericales</taxon>
        <taxon>Theaceae</taxon>
        <taxon>Camellia</taxon>
    </lineage>
</organism>
<dbReference type="Pfam" id="PF00248">
    <property type="entry name" value="Aldo_ket_red"/>
    <property type="match status" value="1"/>
</dbReference>